<dbReference type="PANTHER" id="PTHR42713:SF3">
    <property type="entry name" value="TRANSCRIPTIONAL REGULATORY PROTEIN HPTR"/>
    <property type="match status" value="1"/>
</dbReference>
<evidence type="ECO:0000259" key="9">
    <source>
        <dbReference type="PROSITE" id="PS01124"/>
    </source>
</evidence>
<dbReference type="SUPFAM" id="SSF46689">
    <property type="entry name" value="Homeodomain-like"/>
    <property type="match status" value="2"/>
</dbReference>
<sequence>METIKLLLADDEPVILRGLKKLIAWEALGFTIVGEANDGQELCELIRTHEPQLIISDISMPDGNGIDIIAELNEQGYCAKVIFISAFQEFGYARQAIQLGALDYLVKPINKHQLEKAAAKAVTILQEESADERNKEMLTYYEKKNRSTTIEQLLDGLLDGDKKTLDALSQMDVIAISRFTTVCVLEIDENSTGTPWEERERNLVNFALSNIIRETLEQERNAGNGWLVQKEACFVILIQHEQRDYPLQLANDLHRKINSYLKLSVSCGIGLSVTGIEEAAASCRSALKALNIKYFTGMNQVICYEEQCARNSLEDKSIAELQSDVVKALTAQQKQQLQPLIRQLLEQIRIQTGDNRNLAVTGVYNSILIIHQELAKIGSGMELLQADHGALLEKLAACPSYTDVARMVEEIVVEMLQHFAGKLSGKERVLLTKIKAYIEEHYASHITLESMAALVYMNPYYFSSFFKKHTGQNFKNYITEVRMRHALKLLLESDLMVYEIADRVGYNHVRHFSDMFKKRFGKVPQEYRQCFRRHQT</sequence>
<reference evidence="11 12" key="1">
    <citation type="submission" date="2022-10" db="EMBL/GenBank/DDBJ databases">
        <title>Paenibacillus description and whole genome data of maize root bacterial community.</title>
        <authorList>
            <person name="Marton D."/>
            <person name="Farkas M."/>
            <person name="Cserhati M."/>
        </authorList>
    </citation>
    <scope>NUCLEOTIDE SEQUENCE [LARGE SCALE GENOMIC DNA]</scope>
    <source>
        <strain evidence="11 12">P96</strain>
    </source>
</reference>
<keyword evidence="7" id="KW-0804">Transcription</keyword>
<evidence type="ECO:0000313" key="12">
    <source>
        <dbReference type="Proteomes" id="UP001241848"/>
    </source>
</evidence>
<dbReference type="SUPFAM" id="SSF52172">
    <property type="entry name" value="CheY-like"/>
    <property type="match status" value="1"/>
</dbReference>
<dbReference type="InterPro" id="IPR018060">
    <property type="entry name" value="HTH_AraC"/>
</dbReference>
<dbReference type="PROSITE" id="PS50110">
    <property type="entry name" value="RESPONSE_REGULATORY"/>
    <property type="match status" value="1"/>
</dbReference>
<protein>
    <submittedName>
        <fullName evidence="11">Response regulator</fullName>
    </submittedName>
</protein>
<evidence type="ECO:0000256" key="5">
    <source>
        <dbReference type="ARBA" id="ARBA00023015"/>
    </source>
</evidence>
<dbReference type="CDD" id="cd17536">
    <property type="entry name" value="REC_YesN-like"/>
    <property type="match status" value="1"/>
</dbReference>
<dbReference type="InterPro" id="IPR009057">
    <property type="entry name" value="Homeodomain-like_sf"/>
</dbReference>
<evidence type="ECO:0000259" key="10">
    <source>
        <dbReference type="PROSITE" id="PS50110"/>
    </source>
</evidence>
<evidence type="ECO:0000313" key="11">
    <source>
        <dbReference type="EMBL" id="MDP4097662.1"/>
    </source>
</evidence>
<dbReference type="PRINTS" id="PR00032">
    <property type="entry name" value="HTHARAC"/>
</dbReference>
<comment type="caution">
    <text evidence="11">The sequence shown here is derived from an EMBL/GenBank/DDBJ whole genome shotgun (WGS) entry which is preliminary data.</text>
</comment>
<keyword evidence="4" id="KW-0902">Two-component regulatory system</keyword>
<dbReference type="Pfam" id="PF17853">
    <property type="entry name" value="GGDEF_2"/>
    <property type="match status" value="1"/>
</dbReference>
<name>A0ABT9FT66_9BACL</name>
<keyword evidence="5" id="KW-0805">Transcription regulation</keyword>
<dbReference type="InterPro" id="IPR020449">
    <property type="entry name" value="Tscrpt_reg_AraC-type_HTH"/>
</dbReference>
<accession>A0ABT9FT66</accession>
<organism evidence="11 12">
    <name type="scientific">Paenibacillus zeirhizosphaerae</name>
    <dbReference type="NCBI Taxonomy" id="2987519"/>
    <lineage>
        <taxon>Bacteria</taxon>
        <taxon>Bacillati</taxon>
        <taxon>Bacillota</taxon>
        <taxon>Bacilli</taxon>
        <taxon>Bacillales</taxon>
        <taxon>Paenibacillaceae</taxon>
        <taxon>Paenibacillus</taxon>
    </lineage>
</organism>
<dbReference type="EMBL" id="JAPCKK010000016">
    <property type="protein sequence ID" value="MDP4097662.1"/>
    <property type="molecule type" value="Genomic_DNA"/>
</dbReference>
<evidence type="ECO:0000256" key="6">
    <source>
        <dbReference type="ARBA" id="ARBA00023125"/>
    </source>
</evidence>
<dbReference type="Pfam" id="PF12833">
    <property type="entry name" value="HTH_18"/>
    <property type="match status" value="1"/>
</dbReference>
<dbReference type="Gene3D" id="1.10.10.60">
    <property type="entry name" value="Homeodomain-like"/>
    <property type="match status" value="2"/>
</dbReference>
<evidence type="ECO:0000256" key="2">
    <source>
        <dbReference type="ARBA" id="ARBA00022490"/>
    </source>
</evidence>
<feature type="domain" description="Response regulatory" evidence="10">
    <location>
        <begin position="5"/>
        <end position="122"/>
    </location>
</feature>
<keyword evidence="3 8" id="KW-0597">Phosphoprotein</keyword>
<dbReference type="Pfam" id="PF00072">
    <property type="entry name" value="Response_reg"/>
    <property type="match status" value="1"/>
</dbReference>
<dbReference type="RefSeq" id="WP_305755248.1">
    <property type="nucleotide sequence ID" value="NZ_JAPCKK010000016.1"/>
</dbReference>
<comment type="subcellular location">
    <subcellularLocation>
        <location evidence="1">Cytoplasm</location>
    </subcellularLocation>
</comment>
<evidence type="ECO:0000256" key="3">
    <source>
        <dbReference type="ARBA" id="ARBA00022553"/>
    </source>
</evidence>
<evidence type="ECO:0000256" key="4">
    <source>
        <dbReference type="ARBA" id="ARBA00023012"/>
    </source>
</evidence>
<dbReference type="InterPro" id="IPR051552">
    <property type="entry name" value="HptR"/>
</dbReference>
<feature type="modified residue" description="4-aspartylphosphate" evidence="8">
    <location>
        <position position="57"/>
    </location>
</feature>
<dbReference type="PROSITE" id="PS01124">
    <property type="entry name" value="HTH_ARAC_FAMILY_2"/>
    <property type="match status" value="1"/>
</dbReference>
<proteinExistence type="predicted"/>
<dbReference type="InterPro" id="IPR041522">
    <property type="entry name" value="CdaR_GGDEF"/>
</dbReference>
<evidence type="ECO:0000256" key="7">
    <source>
        <dbReference type="ARBA" id="ARBA00023163"/>
    </source>
</evidence>
<dbReference type="SMART" id="SM00448">
    <property type="entry name" value="REC"/>
    <property type="match status" value="1"/>
</dbReference>
<evidence type="ECO:0000256" key="1">
    <source>
        <dbReference type="ARBA" id="ARBA00004496"/>
    </source>
</evidence>
<dbReference type="PANTHER" id="PTHR42713">
    <property type="entry name" value="HISTIDINE KINASE-RELATED"/>
    <property type="match status" value="1"/>
</dbReference>
<keyword evidence="6" id="KW-0238">DNA-binding</keyword>
<evidence type="ECO:0000256" key="8">
    <source>
        <dbReference type="PROSITE-ProRule" id="PRU00169"/>
    </source>
</evidence>
<gene>
    <name evidence="11" type="ORF">OIN60_12855</name>
</gene>
<dbReference type="InterPro" id="IPR011006">
    <property type="entry name" value="CheY-like_superfamily"/>
</dbReference>
<keyword evidence="12" id="KW-1185">Reference proteome</keyword>
<keyword evidence="2" id="KW-0963">Cytoplasm</keyword>
<dbReference type="SMART" id="SM00342">
    <property type="entry name" value="HTH_ARAC"/>
    <property type="match status" value="1"/>
</dbReference>
<feature type="domain" description="HTH araC/xylS-type" evidence="9">
    <location>
        <begin position="432"/>
        <end position="530"/>
    </location>
</feature>
<dbReference type="InterPro" id="IPR001789">
    <property type="entry name" value="Sig_transdc_resp-reg_receiver"/>
</dbReference>
<dbReference type="Gene3D" id="3.40.50.2300">
    <property type="match status" value="1"/>
</dbReference>
<dbReference type="Proteomes" id="UP001241848">
    <property type="component" value="Unassembled WGS sequence"/>
</dbReference>